<dbReference type="SMART" id="SM00504">
    <property type="entry name" value="Ubox"/>
    <property type="match status" value="1"/>
</dbReference>
<dbReference type="SUPFAM" id="SSF57850">
    <property type="entry name" value="RING/U-box"/>
    <property type="match status" value="1"/>
</dbReference>
<dbReference type="InterPro" id="IPR011009">
    <property type="entry name" value="Kinase-like_dom_sf"/>
</dbReference>
<dbReference type="Pfam" id="PF00069">
    <property type="entry name" value="Pkinase"/>
    <property type="match status" value="1"/>
</dbReference>
<dbReference type="EMBL" id="JAJSOW010000003">
    <property type="protein sequence ID" value="KAI9196028.1"/>
    <property type="molecule type" value="Genomic_DNA"/>
</dbReference>
<feature type="compositionally biased region" description="Polar residues" evidence="12">
    <location>
        <begin position="289"/>
        <end position="301"/>
    </location>
</feature>
<dbReference type="Pfam" id="PF04564">
    <property type="entry name" value="U-box"/>
    <property type="match status" value="1"/>
</dbReference>
<proteinExistence type="predicted"/>
<evidence type="ECO:0000256" key="12">
    <source>
        <dbReference type="SAM" id="MobiDB-lite"/>
    </source>
</evidence>
<evidence type="ECO:0000256" key="3">
    <source>
        <dbReference type="ARBA" id="ARBA00004906"/>
    </source>
</evidence>
<dbReference type="EC" id="2.3.2.27" evidence="4"/>
<dbReference type="InterPro" id="IPR000719">
    <property type="entry name" value="Prot_kinase_dom"/>
</dbReference>
<evidence type="ECO:0000256" key="2">
    <source>
        <dbReference type="ARBA" id="ARBA00003861"/>
    </source>
</evidence>
<dbReference type="GO" id="GO:0016567">
    <property type="term" value="P:protein ubiquitination"/>
    <property type="evidence" value="ECO:0007669"/>
    <property type="project" value="InterPro"/>
</dbReference>
<evidence type="ECO:0000256" key="7">
    <source>
        <dbReference type="ARBA" id="ARBA00022777"/>
    </source>
</evidence>
<dbReference type="Gene3D" id="3.40.50.620">
    <property type="entry name" value="HUPs"/>
    <property type="match status" value="1"/>
</dbReference>
<evidence type="ECO:0000256" key="1">
    <source>
        <dbReference type="ARBA" id="ARBA00000900"/>
    </source>
</evidence>
<keyword evidence="9 10" id="KW-0067">ATP-binding</keyword>
<dbReference type="PROSITE" id="PS51698">
    <property type="entry name" value="U_BOX"/>
    <property type="match status" value="1"/>
</dbReference>
<feature type="domain" description="Protein kinase" evidence="13">
    <location>
        <begin position="501"/>
        <end position="767"/>
    </location>
</feature>
<dbReference type="InterPro" id="IPR013083">
    <property type="entry name" value="Znf_RING/FYVE/PHD"/>
</dbReference>
<dbReference type="PROSITE" id="PS00107">
    <property type="entry name" value="PROTEIN_KINASE_ATP"/>
    <property type="match status" value="1"/>
</dbReference>
<comment type="pathway">
    <text evidence="3">Protein modification; protein ubiquitination.</text>
</comment>
<dbReference type="Gene3D" id="3.30.200.20">
    <property type="entry name" value="Phosphorylase Kinase, domain 1"/>
    <property type="match status" value="1"/>
</dbReference>
<reference evidence="15" key="1">
    <citation type="journal article" date="2022" name="Plant J.">
        <title>Strategies of tolerance reflected in two North American maple genomes.</title>
        <authorList>
            <person name="McEvoy S.L."/>
            <person name="Sezen U.U."/>
            <person name="Trouern-Trend A."/>
            <person name="McMahon S.M."/>
            <person name="Schaberg P.G."/>
            <person name="Yang J."/>
            <person name="Wegrzyn J.L."/>
            <person name="Swenson N.G."/>
        </authorList>
    </citation>
    <scope>NUCLEOTIDE SEQUENCE</scope>
    <source>
        <strain evidence="15">91603</strain>
    </source>
</reference>
<keyword evidence="16" id="KW-1185">Reference proteome</keyword>
<keyword evidence="5" id="KW-0808">Transferase</keyword>
<feature type="domain" description="U-box" evidence="14">
    <location>
        <begin position="774"/>
        <end position="845"/>
    </location>
</feature>
<dbReference type="CDD" id="cd16655">
    <property type="entry name" value="RING-Ubox_WDSUB1-like"/>
    <property type="match status" value="1"/>
</dbReference>
<evidence type="ECO:0000256" key="11">
    <source>
        <dbReference type="SAM" id="Coils"/>
    </source>
</evidence>
<name>A0AAD5JDP1_ACENE</name>
<dbReference type="InterPro" id="IPR014729">
    <property type="entry name" value="Rossmann-like_a/b/a_fold"/>
</dbReference>
<reference evidence="15" key="2">
    <citation type="submission" date="2023-02" db="EMBL/GenBank/DDBJ databases">
        <authorList>
            <person name="Swenson N.G."/>
            <person name="Wegrzyn J.L."/>
            <person name="Mcevoy S.L."/>
        </authorList>
    </citation>
    <scope>NUCLEOTIDE SEQUENCE</scope>
    <source>
        <strain evidence="15">91603</strain>
        <tissue evidence="15">Leaf</tissue>
    </source>
</reference>
<feature type="region of interest" description="Disordered" evidence="12">
    <location>
        <begin position="276"/>
        <end position="319"/>
    </location>
</feature>
<dbReference type="PANTHER" id="PTHR45647:SF43">
    <property type="entry name" value="OS10G0100500 PROTEIN"/>
    <property type="match status" value="1"/>
</dbReference>
<comment type="caution">
    <text evidence="15">The sequence shown here is derived from an EMBL/GenBank/DDBJ whole genome shotgun (WGS) entry which is preliminary data.</text>
</comment>
<dbReference type="GO" id="GO:0061630">
    <property type="term" value="F:ubiquitin protein ligase activity"/>
    <property type="evidence" value="ECO:0007669"/>
    <property type="project" value="UniProtKB-EC"/>
</dbReference>
<dbReference type="PANTHER" id="PTHR45647">
    <property type="entry name" value="OS02G0152300 PROTEIN"/>
    <property type="match status" value="1"/>
</dbReference>
<evidence type="ECO:0000256" key="6">
    <source>
        <dbReference type="ARBA" id="ARBA00022741"/>
    </source>
</evidence>
<keyword evidence="6 10" id="KW-0547">Nucleotide-binding</keyword>
<accession>A0AAD5JDP1</accession>
<comment type="catalytic activity">
    <reaction evidence="1">
        <text>S-ubiquitinyl-[E2 ubiquitin-conjugating enzyme]-L-cysteine + [acceptor protein]-L-lysine = [E2 ubiquitin-conjugating enzyme]-L-cysteine + N(6)-ubiquitinyl-[acceptor protein]-L-lysine.</text>
        <dbReference type="EC" id="2.3.2.27"/>
    </reaction>
</comment>
<dbReference type="InterPro" id="IPR003613">
    <property type="entry name" value="Ubox_domain"/>
</dbReference>
<evidence type="ECO:0000256" key="8">
    <source>
        <dbReference type="ARBA" id="ARBA00022786"/>
    </source>
</evidence>
<evidence type="ECO:0000259" key="13">
    <source>
        <dbReference type="PROSITE" id="PS50011"/>
    </source>
</evidence>
<dbReference type="SUPFAM" id="SSF56112">
    <property type="entry name" value="Protein kinase-like (PK-like)"/>
    <property type="match status" value="1"/>
</dbReference>
<gene>
    <name evidence="15" type="ORF">LWI28_020373</name>
</gene>
<dbReference type="AlphaFoldDB" id="A0AAD5JDP1"/>
<keyword evidence="8" id="KW-0833">Ubl conjugation pathway</keyword>
<feature type="coiled-coil region" evidence="11">
    <location>
        <begin position="319"/>
        <end position="461"/>
    </location>
</feature>
<comment type="function">
    <text evidence="2">Functions as an E3 ubiquitin ligase.</text>
</comment>
<evidence type="ECO:0000256" key="5">
    <source>
        <dbReference type="ARBA" id="ARBA00022679"/>
    </source>
</evidence>
<dbReference type="InterPro" id="IPR051348">
    <property type="entry name" value="U-box_ubiquitin_ligases"/>
</dbReference>
<evidence type="ECO:0000313" key="15">
    <source>
        <dbReference type="EMBL" id="KAI9196028.1"/>
    </source>
</evidence>
<feature type="binding site" evidence="10">
    <location>
        <position position="529"/>
    </location>
    <ligand>
        <name>ATP</name>
        <dbReference type="ChEBI" id="CHEBI:30616"/>
    </ligand>
</feature>
<evidence type="ECO:0000256" key="10">
    <source>
        <dbReference type="PROSITE-ProRule" id="PRU10141"/>
    </source>
</evidence>
<dbReference type="SUPFAM" id="SSF52402">
    <property type="entry name" value="Adenine nucleotide alpha hydrolases-like"/>
    <property type="match status" value="1"/>
</dbReference>
<dbReference type="CDD" id="cd01989">
    <property type="entry name" value="USP_STK_Ubox_N"/>
    <property type="match status" value="1"/>
</dbReference>
<evidence type="ECO:0000256" key="9">
    <source>
        <dbReference type="ARBA" id="ARBA00022840"/>
    </source>
</evidence>
<dbReference type="GO" id="GO:0005524">
    <property type="term" value="F:ATP binding"/>
    <property type="evidence" value="ECO:0007669"/>
    <property type="project" value="UniProtKB-UniRule"/>
</dbReference>
<dbReference type="Gene3D" id="1.10.510.10">
    <property type="entry name" value="Transferase(Phosphotransferase) domain 1"/>
    <property type="match status" value="1"/>
</dbReference>
<evidence type="ECO:0000259" key="14">
    <source>
        <dbReference type="PROSITE" id="PS51698"/>
    </source>
</evidence>
<dbReference type="SMART" id="SM00220">
    <property type="entry name" value="S_TKc"/>
    <property type="match status" value="1"/>
</dbReference>
<dbReference type="PROSITE" id="PS00108">
    <property type="entry name" value="PROTEIN_KINASE_ST"/>
    <property type="match status" value="1"/>
</dbReference>
<protein>
    <recommendedName>
        <fullName evidence="4">RING-type E3 ubiquitin transferase</fullName>
        <ecNumber evidence="4">2.3.2.27</ecNumber>
    </recommendedName>
</protein>
<organism evidence="15 16">
    <name type="scientific">Acer negundo</name>
    <name type="common">Box elder</name>
    <dbReference type="NCBI Taxonomy" id="4023"/>
    <lineage>
        <taxon>Eukaryota</taxon>
        <taxon>Viridiplantae</taxon>
        <taxon>Streptophyta</taxon>
        <taxon>Embryophyta</taxon>
        <taxon>Tracheophyta</taxon>
        <taxon>Spermatophyta</taxon>
        <taxon>Magnoliopsida</taxon>
        <taxon>eudicotyledons</taxon>
        <taxon>Gunneridae</taxon>
        <taxon>Pentapetalae</taxon>
        <taxon>rosids</taxon>
        <taxon>malvids</taxon>
        <taxon>Sapindales</taxon>
        <taxon>Sapindaceae</taxon>
        <taxon>Hippocastanoideae</taxon>
        <taxon>Acereae</taxon>
        <taxon>Acer</taxon>
    </lineage>
</organism>
<dbReference type="Gene3D" id="3.30.40.10">
    <property type="entry name" value="Zinc/RING finger domain, C3HC4 (zinc finger)"/>
    <property type="match status" value="1"/>
</dbReference>
<keyword evidence="7" id="KW-0418">Kinase</keyword>
<sequence length="845" mass="94353">MEILRPAIQAHQEPGRERFSGEFYGGAAAVASRLPEIVEEGGGGGGEEKVYVAVGKCLEKAVNLLQWTFKRFGGGGGGGGGREICLLHVHQPSPVIPTLLGKLPASKANAVVVSAFRMEERERMKKLLANYLNICSRAKVKASIITTEADQVHEAIVELMNKHAIRKLVMGDVRDNCMKVKKSSRKANYAAKKAPPFCEIWFVNKGQHVWTREASESLSTTAETLRSRSLRHCNSTLSLTQERLLSRSTSVTCTGITDWVQSKRVHMELPMLPTLSSSLSGCRPHDDQSLFSPRSTSTGSGYASAERRESTDSDMKVEDESLCDRLREARAEAEALRNKASAELLKRKSLETEALRVIGKVKIFESAHAREVKFRKEAEDALRTTIEEQDKLLDKKDEVTRELQKTMTHVALLDSRAQEANRRCDQAARELRFIQASIATLRQEKQRIRRQKIEAARWLERWRSRGQAGVANCNGFIEFVEDLPESAEFSSADLQTATCDFSESFKIGQGGFGCVYKGEMLGRTVAIKKLYPHNMQGQSEFQQEVRVLSKLQHPHLVTLLGACPEAWSLVYEYLPNGSLQDRLIRKSNISPLTWKVRVRIAAEISSALCFLHSSKPEKIVHGDLKPENILLDSELSCKICDFGICRLVTEETLYLPSFQRGTVPKGAFPYSDPELHRTGVLTPKSDIYSFGIIILQLLTGKPPVGLAGEVRKAVSCGNLTSVLDSSAGDWPTFVARRLLDLGLQCCELCCRDRPDFTPALVRELEQLHVAEERPVPSFFLCPILKEIMHDPQVAADGFTYEGEALRGWLENGRNTSPMTNLEFSHLHLTPNHALRLAIQDWLCRT</sequence>
<keyword evidence="11" id="KW-0175">Coiled coil</keyword>
<feature type="compositionally biased region" description="Basic and acidic residues" evidence="12">
    <location>
        <begin position="305"/>
        <end position="319"/>
    </location>
</feature>
<evidence type="ECO:0000256" key="4">
    <source>
        <dbReference type="ARBA" id="ARBA00012483"/>
    </source>
</evidence>
<dbReference type="GO" id="GO:0004672">
    <property type="term" value="F:protein kinase activity"/>
    <property type="evidence" value="ECO:0007669"/>
    <property type="project" value="InterPro"/>
</dbReference>
<dbReference type="PROSITE" id="PS50011">
    <property type="entry name" value="PROTEIN_KINASE_DOM"/>
    <property type="match status" value="1"/>
</dbReference>
<dbReference type="Proteomes" id="UP001064489">
    <property type="component" value="Chromosome 1"/>
</dbReference>
<evidence type="ECO:0000313" key="16">
    <source>
        <dbReference type="Proteomes" id="UP001064489"/>
    </source>
</evidence>
<dbReference type="InterPro" id="IPR017441">
    <property type="entry name" value="Protein_kinase_ATP_BS"/>
</dbReference>
<dbReference type="InterPro" id="IPR008271">
    <property type="entry name" value="Ser/Thr_kinase_AS"/>
</dbReference>